<sequence>MLRPFREYNVPLHPYTKGTNGMAKSNRGKALWKLPSRGRGTCPVCRATRIKLLYTRTLEDGVKAKVCKRCRAGA</sequence>
<comment type="caution">
    <text evidence="1">The sequence shown here is derived from an EMBL/GenBank/DDBJ whole genome shotgun (WGS) entry which is preliminary data.</text>
</comment>
<gene>
    <name evidence="1" type="ORF">DLM86_28395</name>
</gene>
<dbReference type="EMBL" id="QJVJ01000017">
    <property type="protein sequence ID" value="PYI50692.1"/>
    <property type="molecule type" value="Genomic_DNA"/>
</dbReference>
<name>A0A2V5JWV9_9BACL</name>
<dbReference type="Proteomes" id="UP000247476">
    <property type="component" value="Unassembled WGS sequence"/>
</dbReference>
<accession>A0A2V5JWV9</accession>
<dbReference type="AlphaFoldDB" id="A0A2V5JWV9"/>
<evidence type="ECO:0000313" key="2">
    <source>
        <dbReference type="Proteomes" id="UP000247476"/>
    </source>
</evidence>
<reference evidence="1 2" key="1">
    <citation type="submission" date="2018-05" db="EMBL/GenBank/DDBJ databases">
        <title>Paenibacillus flagellatus sp. nov., isolated from selenium mineral soil.</title>
        <authorList>
            <person name="Dai X."/>
        </authorList>
    </citation>
    <scope>NUCLEOTIDE SEQUENCE [LARGE SCALE GENOMIC DNA]</scope>
    <source>
        <strain evidence="1 2">DXL2</strain>
    </source>
</reference>
<keyword evidence="2" id="KW-1185">Reference proteome</keyword>
<protein>
    <submittedName>
        <fullName evidence="1">Uncharacterized protein</fullName>
    </submittedName>
</protein>
<proteinExistence type="predicted"/>
<evidence type="ECO:0000313" key="1">
    <source>
        <dbReference type="EMBL" id="PYI50692.1"/>
    </source>
</evidence>
<organism evidence="1 2">
    <name type="scientific">Paenibacillus flagellatus</name>
    <dbReference type="NCBI Taxonomy" id="2211139"/>
    <lineage>
        <taxon>Bacteria</taxon>
        <taxon>Bacillati</taxon>
        <taxon>Bacillota</taxon>
        <taxon>Bacilli</taxon>
        <taxon>Bacillales</taxon>
        <taxon>Paenibacillaceae</taxon>
        <taxon>Paenibacillus</taxon>
    </lineage>
</organism>